<evidence type="ECO:0000256" key="3">
    <source>
        <dbReference type="ARBA" id="ARBA00022516"/>
    </source>
</evidence>
<evidence type="ECO:0000256" key="14">
    <source>
        <dbReference type="ARBA" id="ARBA00023221"/>
    </source>
</evidence>
<sequence length="779" mass="88206">MTLTRSQKGLTPKRTEHPGYVETPGRRRTRRSGSPSIDTTQSIMEDVEDEAVIEVNSTKKTRSRASLKKDPNDSSEVTEKQSNGSAKKANGAARTTPKGKLVKPANVTAQNDVHYEFGGPWGVSAIMMGFPLLMYYMWIGATYYDGGIPRRTSGQSYSEFLQYLGHLVYTGAYPSLKAWTIYWTFFLFEIAMYCLLPGVTAKGQRLPHEGGKQLDYHCSGVSAWYVTMIVTAVLHVTGFFPLYTILDEFGPIMSVAIITGFGLSIVTYIAALARGKEHRMTGNHVYDFFMGAELNPRLFDILDLKMFYEVRIPWYMLFLISCAAGARQYEQFGYVSGEVVFIIMAHWLYANACAKGEELIVTTWDMYYEKLGFMLTFWNLAGVPLSYCHCAIYLASHAPEEYRWNRIFLAGLFVSYLFVYWVWDTCNSQKNRFRRQAQGGYTPRKAFPQLPWQQLENPQIIETEAGKQLLADGWYGVARKIHYTCDTYFAITWGLVTGFNSPYPWFYAVFFVPMIAHRAARDIERCRTTYGKAWEEYEKRVPYLFIPKSKRQRQLNMLIKESHIDVPTKADGNGSMPPSSYHEFLPPDALAYDGPGTDKGNDLKITKTVSAYDEDATLTIDALLALPECNGRIGATGMCLGGHLAFRCAFDRRVAASVCYFATDIHSRSLGKGKEDDSLLRCGEIQGETVMIFGKKDTHVPSAGRDLIRQTLHEKKVVFSWYEVAWAQHAFIRDELSKGRYDPAISGICFQMLLELFQRTLTSDLGPRVGESGEPEHLC</sequence>
<dbReference type="AlphaFoldDB" id="A0A8H3EEM8"/>
<organism evidence="21 22">
    <name type="scientific">Gomphillus americanus</name>
    <dbReference type="NCBI Taxonomy" id="1940652"/>
    <lineage>
        <taxon>Eukaryota</taxon>
        <taxon>Fungi</taxon>
        <taxon>Dikarya</taxon>
        <taxon>Ascomycota</taxon>
        <taxon>Pezizomycotina</taxon>
        <taxon>Lecanoromycetes</taxon>
        <taxon>OSLEUM clade</taxon>
        <taxon>Ostropomycetidae</taxon>
        <taxon>Ostropales</taxon>
        <taxon>Graphidaceae</taxon>
        <taxon>Gomphilloideae</taxon>
        <taxon>Gomphillus</taxon>
    </lineage>
</organism>
<dbReference type="InterPro" id="IPR001171">
    <property type="entry name" value="ERG24_DHCR-like"/>
</dbReference>
<keyword evidence="12 18" id="KW-0472">Membrane</keyword>
<keyword evidence="14 18" id="KW-0753">Steroid metabolism</keyword>
<dbReference type="GO" id="GO:0000246">
    <property type="term" value="F:Delta24(24-1) sterol reductase activity"/>
    <property type="evidence" value="ECO:0007669"/>
    <property type="project" value="UniProtKB-EC"/>
</dbReference>
<keyword evidence="11 18" id="KW-0443">Lipid metabolism</keyword>
<keyword evidence="22" id="KW-1185">Reference proteome</keyword>
<comment type="catalytic activity">
    <reaction evidence="17">
        <text>ergosterol + NADP(+) = ergosta-5,7,22,24(28)-tetraen-3beta-ol + NADPH + H(+)</text>
        <dbReference type="Rhea" id="RHEA:18501"/>
        <dbReference type="ChEBI" id="CHEBI:15378"/>
        <dbReference type="ChEBI" id="CHEBI:16933"/>
        <dbReference type="ChEBI" id="CHEBI:18249"/>
        <dbReference type="ChEBI" id="CHEBI:57783"/>
        <dbReference type="ChEBI" id="CHEBI:58349"/>
        <dbReference type="EC" id="1.3.1.71"/>
    </reaction>
    <physiologicalReaction direction="right-to-left" evidence="17">
        <dbReference type="Rhea" id="RHEA:18503"/>
    </physiologicalReaction>
</comment>
<feature type="transmembrane region" description="Helical" evidence="18">
    <location>
        <begin position="182"/>
        <end position="201"/>
    </location>
</feature>
<keyword evidence="9 18" id="KW-0560">Oxidoreductase</keyword>
<evidence type="ECO:0000256" key="6">
    <source>
        <dbReference type="ARBA" id="ARBA00022857"/>
    </source>
</evidence>
<dbReference type="Pfam" id="PF01222">
    <property type="entry name" value="ERG4_ERG24"/>
    <property type="match status" value="1"/>
</dbReference>
<dbReference type="FunFam" id="1.20.120.1630:FF:000003">
    <property type="entry name" value="C-24(28) sterol reductase"/>
    <property type="match status" value="1"/>
</dbReference>
<comment type="caution">
    <text evidence="18">Lacks conserved residue(s) required for the propagation of feature annotation.</text>
</comment>
<evidence type="ECO:0000256" key="8">
    <source>
        <dbReference type="ARBA" id="ARBA00022989"/>
    </source>
</evidence>
<evidence type="ECO:0000256" key="19">
    <source>
        <dbReference type="SAM" id="MobiDB-lite"/>
    </source>
</evidence>
<evidence type="ECO:0000256" key="5">
    <source>
        <dbReference type="ARBA" id="ARBA00022824"/>
    </source>
</evidence>
<dbReference type="Pfam" id="PF01738">
    <property type="entry name" value="DLH"/>
    <property type="match status" value="1"/>
</dbReference>
<feature type="transmembrane region" description="Helical" evidence="18">
    <location>
        <begin position="121"/>
        <end position="139"/>
    </location>
</feature>
<evidence type="ECO:0000256" key="7">
    <source>
        <dbReference type="ARBA" id="ARBA00022955"/>
    </source>
</evidence>
<comment type="similarity">
    <text evidence="2 18">Belongs to the ERG4/ERG24 family.</text>
</comment>
<evidence type="ECO:0000313" key="22">
    <source>
        <dbReference type="Proteomes" id="UP000664169"/>
    </source>
</evidence>
<keyword evidence="13 18" id="KW-1207">Sterol metabolism</keyword>
<protein>
    <recommendedName>
        <fullName evidence="16 18">Delta(24(24(1)))-sterol reductase</fullName>
        <ecNumber evidence="16 18">1.3.1.71</ecNumber>
    </recommendedName>
    <alternativeName>
        <fullName evidence="18">C-24(28) sterol reductase</fullName>
    </alternativeName>
    <alternativeName>
        <fullName evidence="18">Sterol Delta(24(28))-reductase</fullName>
    </alternativeName>
</protein>
<evidence type="ECO:0000256" key="2">
    <source>
        <dbReference type="ARBA" id="ARBA00005402"/>
    </source>
</evidence>
<reference evidence="21" key="1">
    <citation type="submission" date="2021-03" db="EMBL/GenBank/DDBJ databases">
        <authorList>
            <person name="Tagirdzhanova G."/>
        </authorList>
    </citation>
    <scope>NUCLEOTIDE SEQUENCE</scope>
</reference>
<dbReference type="Gene3D" id="3.40.50.1820">
    <property type="entry name" value="alpha/beta hydrolase"/>
    <property type="match status" value="1"/>
</dbReference>
<feature type="domain" description="Dienelactone hydrolase" evidence="20">
    <location>
        <begin position="606"/>
        <end position="759"/>
    </location>
</feature>
<evidence type="ECO:0000256" key="18">
    <source>
        <dbReference type="RuleBase" id="RU369120"/>
    </source>
</evidence>
<keyword evidence="5" id="KW-0256">Endoplasmic reticulum</keyword>
<dbReference type="PROSITE" id="PS01017">
    <property type="entry name" value="STEROL_REDUCT_1"/>
    <property type="match status" value="1"/>
</dbReference>
<feature type="transmembrane region" description="Helical" evidence="18">
    <location>
        <begin position="407"/>
        <end position="426"/>
    </location>
</feature>
<feature type="region of interest" description="Disordered" evidence="19">
    <location>
        <begin position="1"/>
        <end position="103"/>
    </location>
</feature>
<evidence type="ECO:0000256" key="11">
    <source>
        <dbReference type="ARBA" id="ARBA00023098"/>
    </source>
</evidence>
<dbReference type="PANTHER" id="PTHR21257">
    <property type="entry name" value="DELTA(14)-STEROL REDUCTASE"/>
    <property type="match status" value="1"/>
</dbReference>
<keyword evidence="3 18" id="KW-0444">Lipid biosynthesis</keyword>
<accession>A0A8H3EEM8</accession>
<dbReference type="Proteomes" id="UP000664169">
    <property type="component" value="Unassembled WGS sequence"/>
</dbReference>
<dbReference type="GO" id="GO:0006696">
    <property type="term" value="P:ergosterol biosynthetic process"/>
    <property type="evidence" value="ECO:0007669"/>
    <property type="project" value="UniProtKB-ARBA"/>
</dbReference>
<dbReference type="Gene3D" id="1.20.120.1630">
    <property type="match status" value="1"/>
</dbReference>
<evidence type="ECO:0000256" key="10">
    <source>
        <dbReference type="ARBA" id="ARBA00023011"/>
    </source>
</evidence>
<dbReference type="EMBL" id="CAJPDQ010000001">
    <property type="protein sequence ID" value="CAF9903253.1"/>
    <property type="molecule type" value="Genomic_DNA"/>
</dbReference>
<comment type="caution">
    <text evidence="21">The sequence shown here is derived from an EMBL/GenBank/DDBJ whole genome shotgun (WGS) entry which is preliminary data.</text>
</comment>
<keyword evidence="8 18" id="KW-1133">Transmembrane helix</keyword>
<evidence type="ECO:0000256" key="17">
    <source>
        <dbReference type="ARBA" id="ARBA00048918"/>
    </source>
</evidence>
<comment type="subcellular location">
    <subcellularLocation>
        <location evidence="1">Endoplasmic reticulum membrane</location>
        <topology evidence="1">Multi-pass membrane protein</topology>
    </subcellularLocation>
</comment>
<dbReference type="InterPro" id="IPR002925">
    <property type="entry name" value="Dienelactn_hydro"/>
</dbReference>
<dbReference type="EC" id="1.3.1.71" evidence="16 18"/>
<evidence type="ECO:0000259" key="20">
    <source>
        <dbReference type="Pfam" id="PF01738"/>
    </source>
</evidence>
<dbReference type="InterPro" id="IPR029058">
    <property type="entry name" value="AB_hydrolase_fold"/>
</dbReference>
<dbReference type="OrthoDB" id="5326588at2759"/>
<evidence type="ECO:0000313" key="21">
    <source>
        <dbReference type="EMBL" id="CAF9903253.1"/>
    </source>
</evidence>
<dbReference type="GO" id="GO:0016787">
    <property type="term" value="F:hydrolase activity"/>
    <property type="evidence" value="ECO:0007669"/>
    <property type="project" value="InterPro"/>
</dbReference>
<feature type="transmembrane region" description="Helical" evidence="18">
    <location>
        <begin position="222"/>
        <end position="246"/>
    </location>
</feature>
<dbReference type="InterPro" id="IPR018083">
    <property type="entry name" value="Sterol_reductase_CS"/>
</dbReference>
<feature type="transmembrane region" description="Helical" evidence="18">
    <location>
        <begin position="371"/>
        <end position="395"/>
    </location>
</feature>
<evidence type="ECO:0000256" key="16">
    <source>
        <dbReference type="ARBA" id="ARBA00038892"/>
    </source>
</evidence>
<name>A0A8H3EEM8_9LECA</name>
<dbReference type="SUPFAM" id="SSF53474">
    <property type="entry name" value="alpha/beta-Hydrolases"/>
    <property type="match status" value="1"/>
</dbReference>
<evidence type="ECO:0000256" key="13">
    <source>
        <dbReference type="ARBA" id="ARBA00023166"/>
    </source>
</evidence>
<feature type="transmembrane region" description="Helical" evidence="18">
    <location>
        <begin position="252"/>
        <end position="273"/>
    </location>
</feature>
<gene>
    <name evidence="21" type="ORF">GOMPHAMPRED_000155</name>
</gene>
<evidence type="ECO:0000256" key="15">
    <source>
        <dbReference type="ARBA" id="ARBA00029435"/>
    </source>
</evidence>
<dbReference type="PANTHER" id="PTHR21257:SF31">
    <property type="entry name" value="DELTA(24(24(1)))-STEROL REDUCTASE ERG4"/>
    <property type="match status" value="1"/>
</dbReference>
<proteinExistence type="inferred from homology"/>
<evidence type="ECO:0000256" key="9">
    <source>
        <dbReference type="ARBA" id="ARBA00023002"/>
    </source>
</evidence>
<keyword evidence="4 18" id="KW-0812">Transmembrane</keyword>
<keyword evidence="10 18" id="KW-0756">Sterol biosynthesis</keyword>
<keyword evidence="7 18" id="KW-0752">Steroid biosynthesis</keyword>
<evidence type="ECO:0000256" key="12">
    <source>
        <dbReference type="ARBA" id="ARBA00023136"/>
    </source>
</evidence>
<keyword evidence="6" id="KW-0521">NADP</keyword>
<evidence type="ECO:0000256" key="1">
    <source>
        <dbReference type="ARBA" id="ARBA00004477"/>
    </source>
</evidence>
<comment type="pathway">
    <text evidence="15 18">Steroid metabolism; ergosterol biosynthesis.</text>
</comment>
<evidence type="ECO:0000256" key="4">
    <source>
        <dbReference type="ARBA" id="ARBA00022692"/>
    </source>
</evidence>
<dbReference type="GO" id="GO:0005789">
    <property type="term" value="C:endoplasmic reticulum membrane"/>
    <property type="evidence" value="ECO:0007669"/>
    <property type="project" value="UniProtKB-SubCell"/>
</dbReference>